<evidence type="ECO:0000313" key="6">
    <source>
        <dbReference type="EMBL" id="EAL88377.1"/>
    </source>
</evidence>
<dbReference type="GeneID" id="3507674"/>
<dbReference type="Gene3D" id="3.10.580.10">
    <property type="entry name" value="CBS-domain"/>
    <property type="match status" value="2"/>
</dbReference>
<keyword evidence="7" id="KW-1185">Reference proteome</keyword>
<dbReference type="SMART" id="SM00116">
    <property type="entry name" value="CBS"/>
    <property type="match status" value="2"/>
</dbReference>
<dbReference type="PANTHER" id="PTHR13780">
    <property type="entry name" value="AMP-ACTIVATED PROTEIN KINASE, GAMMA REGULATORY SUBUNIT"/>
    <property type="match status" value="1"/>
</dbReference>
<feature type="region of interest" description="Disordered" evidence="4">
    <location>
        <begin position="728"/>
        <end position="790"/>
    </location>
</feature>
<dbReference type="GO" id="GO:0004865">
    <property type="term" value="F:protein serine/threonine phosphatase inhibitor activity"/>
    <property type="evidence" value="ECO:0000318"/>
    <property type="project" value="GO_Central"/>
</dbReference>
<feature type="region of interest" description="Disordered" evidence="4">
    <location>
        <begin position="291"/>
        <end position="336"/>
    </location>
</feature>
<dbReference type="GO" id="GO:0042149">
    <property type="term" value="P:cellular response to glucose starvation"/>
    <property type="evidence" value="ECO:0000318"/>
    <property type="project" value="GO_Central"/>
</dbReference>
<proteinExistence type="predicted"/>
<sequence length="879" mass="95888">MAYGKQTVGSLWSTVSKGLALSSLICCAVINAESNTTVFSQRRTLYMWKLFATVYPAEFRCVAKYRCMKVKWPQMPLREYWSVVKSDTLSWRLVLTLSPSLGRIPELVEIANIKNLVALEIATPLQQVMPMLDSSEPHAAGLNDRIARTWSELAEAPGAFAHLRILRLYCQPDLTPVGIRYLSALPGLRLIIAHGCPNLKPFLQGENLDKDRWEVTTIPKFVIKNSDQLEGSEPLTLYECYQTSFHDSSDEPAVEGGIVDRGSPVLDFRIVPDGSQGLGKRGCSSSTIYFQRIKASGSRPRDPPQKRLKMTGQSPEETSQRGSGSRKPVMRGQNPRDLRDVLSDFLYGNDAAMTPIPTIDWPVADAEPNTAVPPAPPRDGHRLKGIEHRQSFSESLRAAPGSPRTRRQPSFTQAAIQSLIDNPPAPKDVNPAFVGRDWREISIGELVRPDDLRFVELDTGIEEATNTLIDSDAPVLLIRETPEHKTAVGTFDYSDLNAYLLLAAGLTQPNEELRESYEELARKARDGHKIPLKDVKELGRSEPLTTLPASANLMTAVETFGGGVHRVVVVDEHKNGEVVGIVSQFRLVKFLWENGRSFPVIDQLYPQYLRDLGIGSREVISINGDKQLCEALQLMNSEGISSIAVVDNHSNVVGNISTTDVKLLTRSSSLPLLHNTCIHFISVILSARGVIEGKDSFPVFYVNPSSTLAHTVAKIVATKSHRLWVTDPLSPSSSGPPTPSHSSVQLPLAASTNSTQSPPMSPPASATNLPAPNYSTPHLPSPPQPFMNAASLSHPAASVGMPHGVAPSIPAAALPGARLSGRLVGVVSLTDILNLHARASGLSPADPAESRSRRRRSSSSSVSVRKSGDIGRELFSRRE</sequence>
<dbReference type="InParanoid" id="Q4WJA5"/>
<feature type="region of interest" description="Disordered" evidence="4">
    <location>
        <begin position="390"/>
        <end position="410"/>
    </location>
</feature>
<comment type="caution">
    <text evidence="6">The sequence shown here is derived from an EMBL/GenBank/DDBJ whole genome shotgun (WGS) entry which is preliminary data.</text>
</comment>
<gene>
    <name evidence="6" type="ORF">AFUA_1G06660</name>
</gene>
<dbReference type="VEuPathDB" id="FungiDB:Afu1g06660"/>
<dbReference type="OMA" id="RRTLYMW"/>
<dbReference type="PROSITE" id="PS51371">
    <property type="entry name" value="CBS"/>
    <property type="match status" value="2"/>
</dbReference>
<dbReference type="AlphaFoldDB" id="Q4WJA5"/>
<dbReference type="SUPFAM" id="SSF54631">
    <property type="entry name" value="CBS-domain pair"/>
    <property type="match status" value="2"/>
</dbReference>
<evidence type="ECO:0000256" key="3">
    <source>
        <dbReference type="PROSITE-ProRule" id="PRU00703"/>
    </source>
</evidence>
<dbReference type="Pfam" id="PF00571">
    <property type="entry name" value="CBS"/>
    <property type="match status" value="2"/>
</dbReference>
<evidence type="ECO:0000259" key="5">
    <source>
        <dbReference type="PROSITE" id="PS51371"/>
    </source>
</evidence>
<dbReference type="InterPro" id="IPR050511">
    <property type="entry name" value="AMPK_gamma/SDS23_families"/>
</dbReference>
<dbReference type="EMBL" id="AAHF01000007">
    <property type="protein sequence ID" value="EAL88377.1"/>
    <property type="molecule type" value="Genomic_DNA"/>
</dbReference>
<feature type="compositionally biased region" description="Polar residues" evidence="4">
    <location>
        <begin position="311"/>
        <end position="323"/>
    </location>
</feature>
<name>Q4WJA5_ASPFU</name>
<protein>
    <submittedName>
        <fullName evidence="6">CBS domain protein</fullName>
    </submittedName>
</protein>
<dbReference type="InterPro" id="IPR000644">
    <property type="entry name" value="CBS_dom"/>
</dbReference>
<feature type="domain" description="CBS" evidence="5">
    <location>
        <begin position="540"/>
        <end position="597"/>
    </location>
</feature>
<accession>Q4WJA5</accession>
<dbReference type="RefSeq" id="XP_750415.1">
    <property type="nucleotide sequence ID" value="XM_745322.1"/>
</dbReference>
<dbReference type="InterPro" id="IPR046342">
    <property type="entry name" value="CBS_dom_sf"/>
</dbReference>
<dbReference type="PANTHER" id="PTHR13780:SF36">
    <property type="entry name" value="CBS DOMAIN-CONTAINING PROTEIN"/>
    <property type="match status" value="1"/>
</dbReference>
<dbReference type="HOGENOM" id="CLU_019710_0_0_1"/>
<dbReference type="CDD" id="cd02205">
    <property type="entry name" value="CBS_pair_SF"/>
    <property type="match status" value="2"/>
</dbReference>
<feature type="region of interest" description="Disordered" evidence="4">
    <location>
        <begin position="841"/>
        <end position="879"/>
    </location>
</feature>
<evidence type="ECO:0000256" key="4">
    <source>
        <dbReference type="SAM" id="MobiDB-lite"/>
    </source>
</evidence>
<dbReference type="OrthoDB" id="449052at2759"/>
<keyword evidence="2 3" id="KW-0129">CBS domain</keyword>
<reference evidence="6 7" key="1">
    <citation type="journal article" date="2005" name="Nature">
        <title>Genomic sequence of the pathogenic and allergenic filamentous fungus Aspergillus fumigatus.</title>
        <authorList>
            <person name="Nierman W.C."/>
            <person name="Pain A."/>
            <person name="Anderson M.J."/>
            <person name="Wortman J.R."/>
            <person name="Kim H.S."/>
            <person name="Arroyo J."/>
            <person name="Berriman M."/>
            <person name="Abe K."/>
            <person name="Archer D.B."/>
            <person name="Bermejo C."/>
            <person name="Bennett J."/>
            <person name="Bowyer P."/>
            <person name="Chen D."/>
            <person name="Collins M."/>
            <person name="Coulsen R."/>
            <person name="Davies R."/>
            <person name="Dyer P.S."/>
            <person name="Farman M."/>
            <person name="Fedorova N."/>
            <person name="Fedorova N."/>
            <person name="Feldblyum T.V."/>
            <person name="Fischer R."/>
            <person name="Fosker N."/>
            <person name="Fraser A."/>
            <person name="Garcia J.L."/>
            <person name="Garcia M.J."/>
            <person name="Goble A."/>
            <person name="Goldman G.H."/>
            <person name="Gomi K."/>
            <person name="Griffith-Jones S."/>
            <person name="Gwilliam R."/>
            <person name="Haas B."/>
            <person name="Haas H."/>
            <person name="Harris D."/>
            <person name="Horiuchi H."/>
            <person name="Huang J."/>
            <person name="Humphray S."/>
            <person name="Jimenez J."/>
            <person name="Keller N."/>
            <person name="Khouri H."/>
            <person name="Kitamoto K."/>
            <person name="Kobayashi T."/>
            <person name="Konzack S."/>
            <person name="Kulkarni R."/>
            <person name="Kumagai T."/>
            <person name="Lafon A."/>
            <person name="Latge J.P."/>
            <person name="Li W."/>
            <person name="Lord A."/>
            <person name="Lu C."/>
            <person name="Majoros W.H."/>
            <person name="May G.S."/>
            <person name="Miller B.L."/>
            <person name="Mohamoud Y."/>
            <person name="Molina M."/>
            <person name="Monod M."/>
            <person name="Mouyna I."/>
            <person name="Mulligan S."/>
            <person name="Murphy L."/>
            <person name="O'Neil S."/>
            <person name="Paulsen I."/>
            <person name="Penalva M.A."/>
            <person name="Pertea M."/>
            <person name="Price C."/>
            <person name="Pritchard B.L."/>
            <person name="Quail M.A."/>
            <person name="Rabbinowitsch E."/>
            <person name="Rawlins N."/>
            <person name="Rajandream M.A."/>
            <person name="Reichard U."/>
            <person name="Renauld H."/>
            <person name="Robson G.D."/>
            <person name="Rodriguez de Cordoba S."/>
            <person name="Rodriguez-Pena J.M."/>
            <person name="Ronning C.M."/>
            <person name="Rutter S."/>
            <person name="Salzberg S.L."/>
            <person name="Sanchez M."/>
            <person name="Sanchez-Ferrero J.C."/>
            <person name="Saunders D."/>
            <person name="Seeger K."/>
            <person name="Squares R."/>
            <person name="Squares S."/>
            <person name="Takeuchi M."/>
            <person name="Tekaia F."/>
            <person name="Turner G."/>
            <person name="Vazquez de Aldana C.R."/>
            <person name="Weidman J."/>
            <person name="White O."/>
            <person name="Woodward J."/>
            <person name="Yu J.H."/>
            <person name="Fraser C."/>
            <person name="Galagan J.E."/>
            <person name="Asai K."/>
            <person name="Machida M."/>
            <person name="Hall N."/>
            <person name="Barrell B."/>
            <person name="Denning D.W."/>
        </authorList>
    </citation>
    <scope>NUCLEOTIDE SEQUENCE [LARGE SCALE GENOMIC DNA]</scope>
    <source>
        <strain evidence="6 7">Af293</strain>
    </source>
</reference>
<feature type="compositionally biased region" description="Basic and acidic residues" evidence="4">
    <location>
        <begin position="866"/>
        <end position="879"/>
    </location>
</feature>
<organism evidence="6 7">
    <name type="scientific">Aspergillus fumigatus (strain ATCC MYA-4609 / CBS 101355 / FGSC A1100 / Af293)</name>
    <name type="common">Neosartorya fumigata</name>
    <dbReference type="NCBI Taxonomy" id="330879"/>
    <lineage>
        <taxon>Eukaryota</taxon>
        <taxon>Fungi</taxon>
        <taxon>Dikarya</taxon>
        <taxon>Ascomycota</taxon>
        <taxon>Pezizomycotina</taxon>
        <taxon>Eurotiomycetes</taxon>
        <taxon>Eurotiomycetidae</taxon>
        <taxon>Eurotiales</taxon>
        <taxon>Aspergillaceae</taxon>
        <taxon>Aspergillus</taxon>
        <taxon>Aspergillus subgen. Fumigati</taxon>
    </lineage>
</organism>
<dbReference type="STRING" id="330879.Q4WJA5"/>
<keyword evidence="1" id="KW-0677">Repeat</keyword>
<feature type="domain" description="CBS" evidence="5">
    <location>
        <begin position="615"/>
        <end position="672"/>
    </location>
</feature>
<evidence type="ECO:0000313" key="7">
    <source>
        <dbReference type="Proteomes" id="UP000002530"/>
    </source>
</evidence>
<dbReference type="KEGG" id="afm:AFUA_1G06660"/>
<feature type="compositionally biased region" description="Polar residues" evidence="4">
    <location>
        <begin position="750"/>
        <end position="778"/>
    </location>
</feature>
<dbReference type="FunCoup" id="Q4WJA5">
    <property type="interactions" value="225"/>
</dbReference>
<evidence type="ECO:0000256" key="2">
    <source>
        <dbReference type="ARBA" id="ARBA00023122"/>
    </source>
</evidence>
<dbReference type="Proteomes" id="UP000002530">
    <property type="component" value="Unassembled WGS sequence"/>
</dbReference>
<evidence type="ECO:0000256" key="1">
    <source>
        <dbReference type="ARBA" id="ARBA00022737"/>
    </source>
</evidence>
<dbReference type="eggNOG" id="KOG1764">
    <property type="taxonomic scope" value="Eukaryota"/>
</dbReference>